<organism evidence="4 5">
    <name type="scientific">Aulographum hederae CBS 113979</name>
    <dbReference type="NCBI Taxonomy" id="1176131"/>
    <lineage>
        <taxon>Eukaryota</taxon>
        <taxon>Fungi</taxon>
        <taxon>Dikarya</taxon>
        <taxon>Ascomycota</taxon>
        <taxon>Pezizomycotina</taxon>
        <taxon>Dothideomycetes</taxon>
        <taxon>Pleosporomycetidae</taxon>
        <taxon>Aulographales</taxon>
        <taxon>Aulographaceae</taxon>
    </lineage>
</organism>
<protein>
    <submittedName>
        <fullName evidence="4">3-beta hydroxysteroid dehydrogenase/isomerase family protein</fullName>
    </submittedName>
</protein>
<evidence type="ECO:0000256" key="2">
    <source>
        <dbReference type="ARBA" id="ARBA00023445"/>
    </source>
</evidence>
<evidence type="ECO:0000256" key="1">
    <source>
        <dbReference type="ARBA" id="ARBA00023002"/>
    </source>
</evidence>
<dbReference type="Gene3D" id="3.40.50.720">
    <property type="entry name" value="NAD(P)-binding Rossmann-like Domain"/>
    <property type="match status" value="1"/>
</dbReference>
<dbReference type="InterPro" id="IPR036291">
    <property type="entry name" value="NAD(P)-bd_dom_sf"/>
</dbReference>
<sequence>MAGELIFVTGAAGFVGTHLINQALQAGYRIRASVRREAQVADLEKFFAGKDAEFVLVPDMTVADAYNGKLDGVDYVAHVASPLALSGTKWREDYIDPAVNGVKVMLDAAAKVKSIKRVVVTESIASLIPLEGLPEGAESVHEYSAPTINVDPDQDFAGPFVAYQASKILSDQYAHNFMREKKPSFSLVTIHPTFIFGRNLLQTSISQLTGTNGLFMQTITAQIPRGSNRGIHVIDVADAHLKALDPKIENGSKFLVSEKPFKWEEVLAYVKEKWPSDEWKLGDAPAGQMPWADTKRAETILGMKWRSWKEMTDDVVGQMAELKAKEAKI</sequence>
<evidence type="ECO:0000313" key="4">
    <source>
        <dbReference type="EMBL" id="KAF1989893.1"/>
    </source>
</evidence>
<proteinExistence type="inferred from homology"/>
<dbReference type="InterPro" id="IPR050425">
    <property type="entry name" value="NAD(P)_dehydrat-like"/>
</dbReference>
<dbReference type="PANTHER" id="PTHR10366">
    <property type="entry name" value="NAD DEPENDENT EPIMERASE/DEHYDRATASE"/>
    <property type="match status" value="1"/>
</dbReference>
<dbReference type="EMBL" id="ML977143">
    <property type="protein sequence ID" value="KAF1989893.1"/>
    <property type="molecule type" value="Genomic_DNA"/>
</dbReference>
<feature type="domain" description="NAD-dependent epimerase/dehydratase" evidence="3">
    <location>
        <begin position="6"/>
        <end position="246"/>
    </location>
</feature>
<reference evidence="4" key="1">
    <citation type="journal article" date="2020" name="Stud. Mycol.">
        <title>101 Dothideomycetes genomes: a test case for predicting lifestyles and emergence of pathogens.</title>
        <authorList>
            <person name="Haridas S."/>
            <person name="Albert R."/>
            <person name="Binder M."/>
            <person name="Bloem J."/>
            <person name="Labutti K."/>
            <person name="Salamov A."/>
            <person name="Andreopoulos B."/>
            <person name="Baker S."/>
            <person name="Barry K."/>
            <person name="Bills G."/>
            <person name="Bluhm B."/>
            <person name="Cannon C."/>
            <person name="Castanera R."/>
            <person name="Culley D."/>
            <person name="Daum C."/>
            <person name="Ezra D."/>
            <person name="Gonzalez J."/>
            <person name="Henrissat B."/>
            <person name="Kuo A."/>
            <person name="Liang C."/>
            <person name="Lipzen A."/>
            <person name="Lutzoni F."/>
            <person name="Magnuson J."/>
            <person name="Mondo S."/>
            <person name="Nolan M."/>
            <person name="Ohm R."/>
            <person name="Pangilinan J."/>
            <person name="Park H.-J."/>
            <person name="Ramirez L."/>
            <person name="Alfaro M."/>
            <person name="Sun H."/>
            <person name="Tritt A."/>
            <person name="Yoshinaga Y."/>
            <person name="Zwiers L.-H."/>
            <person name="Turgeon B."/>
            <person name="Goodwin S."/>
            <person name="Spatafora J."/>
            <person name="Crous P."/>
            <person name="Grigoriev I."/>
        </authorList>
    </citation>
    <scope>NUCLEOTIDE SEQUENCE</scope>
    <source>
        <strain evidence="4">CBS 113979</strain>
    </source>
</reference>
<dbReference type="InterPro" id="IPR001509">
    <property type="entry name" value="Epimerase_deHydtase"/>
</dbReference>
<keyword evidence="4" id="KW-0413">Isomerase</keyword>
<accession>A0A6G1H9I8</accession>
<dbReference type="PANTHER" id="PTHR10366:SF812">
    <property type="entry name" value="VPS9 DOMAIN-CONTAINING PROTEIN"/>
    <property type="match status" value="1"/>
</dbReference>
<evidence type="ECO:0000259" key="3">
    <source>
        <dbReference type="Pfam" id="PF01370"/>
    </source>
</evidence>
<dbReference type="AlphaFoldDB" id="A0A6G1H9I8"/>
<keyword evidence="5" id="KW-1185">Reference proteome</keyword>
<dbReference type="Pfam" id="PF01370">
    <property type="entry name" value="Epimerase"/>
    <property type="match status" value="1"/>
</dbReference>
<dbReference type="GO" id="GO:0016853">
    <property type="term" value="F:isomerase activity"/>
    <property type="evidence" value="ECO:0007669"/>
    <property type="project" value="UniProtKB-KW"/>
</dbReference>
<gene>
    <name evidence="4" type="ORF">K402DRAFT_390225</name>
</gene>
<evidence type="ECO:0000313" key="5">
    <source>
        <dbReference type="Proteomes" id="UP000800041"/>
    </source>
</evidence>
<dbReference type="SUPFAM" id="SSF51735">
    <property type="entry name" value="NAD(P)-binding Rossmann-fold domains"/>
    <property type="match status" value="1"/>
</dbReference>
<dbReference type="GO" id="GO:0016616">
    <property type="term" value="F:oxidoreductase activity, acting on the CH-OH group of donors, NAD or NADP as acceptor"/>
    <property type="evidence" value="ECO:0007669"/>
    <property type="project" value="TreeGrafter"/>
</dbReference>
<keyword evidence="1" id="KW-0560">Oxidoreductase</keyword>
<comment type="similarity">
    <text evidence="2">Belongs to the NAD(P)-dependent epimerase/dehydratase family. Dihydroflavonol-4-reductase subfamily.</text>
</comment>
<dbReference type="Proteomes" id="UP000800041">
    <property type="component" value="Unassembled WGS sequence"/>
</dbReference>
<name>A0A6G1H9I8_9PEZI</name>
<dbReference type="OrthoDB" id="2735536at2759"/>